<organism evidence="3 4">
    <name type="scientific">Amycolatopsis marina</name>
    <dbReference type="NCBI Taxonomy" id="490629"/>
    <lineage>
        <taxon>Bacteria</taxon>
        <taxon>Bacillati</taxon>
        <taxon>Actinomycetota</taxon>
        <taxon>Actinomycetes</taxon>
        <taxon>Pseudonocardiales</taxon>
        <taxon>Pseudonocardiaceae</taxon>
        <taxon>Amycolatopsis</taxon>
    </lineage>
</organism>
<keyword evidence="2" id="KW-1133">Transmembrane helix</keyword>
<evidence type="ECO:0000313" key="4">
    <source>
        <dbReference type="Proteomes" id="UP000243799"/>
    </source>
</evidence>
<evidence type="ECO:0000256" key="2">
    <source>
        <dbReference type="SAM" id="Phobius"/>
    </source>
</evidence>
<dbReference type="EMBL" id="FOKG01000007">
    <property type="protein sequence ID" value="SFB29041.1"/>
    <property type="molecule type" value="Genomic_DNA"/>
</dbReference>
<gene>
    <name evidence="3" type="ORF">SAMN05216266_107284</name>
</gene>
<feature type="region of interest" description="Disordered" evidence="1">
    <location>
        <begin position="1"/>
        <end position="20"/>
    </location>
</feature>
<dbReference type="AlphaFoldDB" id="A0A1I0ZU35"/>
<dbReference type="OrthoDB" id="3216929at2"/>
<keyword evidence="2" id="KW-0472">Membrane</keyword>
<protein>
    <submittedName>
        <fullName evidence="3">Holin-X, holin superfamily III</fullName>
    </submittedName>
</protein>
<dbReference type="RefSeq" id="WP_091673678.1">
    <property type="nucleotide sequence ID" value="NZ_FOKG01000007.1"/>
</dbReference>
<dbReference type="Proteomes" id="UP000243799">
    <property type="component" value="Unassembled WGS sequence"/>
</dbReference>
<sequence length="143" mass="15376">MTQSQTQTRTAPGSEQTQDGHSIGQLLNEATQDVSELVRKEVQLAKLELRDEVTKASKAGSKLGAAGIIGYLSLLLASFAAAWGLAEVLNVGWAFLIVAVVYAVVAAVLFASGRSQMRKVSPMPRQTMDTLKEDAEWARAQTK</sequence>
<feature type="transmembrane region" description="Helical" evidence="2">
    <location>
        <begin position="63"/>
        <end position="85"/>
    </location>
</feature>
<dbReference type="InterPro" id="IPR009937">
    <property type="entry name" value="Phage_holin_3_6"/>
</dbReference>
<feature type="transmembrane region" description="Helical" evidence="2">
    <location>
        <begin position="91"/>
        <end position="111"/>
    </location>
</feature>
<proteinExistence type="predicted"/>
<accession>A0A1I0ZU35</accession>
<keyword evidence="4" id="KW-1185">Reference proteome</keyword>
<dbReference type="STRING" id="490629.SAMN05216266_107284"/>
<name>A0A1I0ZU35_9PSEU</name>
<evidence type="ECO:0000256" key="1">
    <source>
        <dbReference type="SAM" id="MobiDB-lite"/>
    </source>
</evidence>
<evidence type="ECO:0000313" key="3">
    <source>
        <dbReference type="EMBL" id="SFB29041.1"/>
    </source>
</evidence>
<reference evidence="4" key="1">
    <citation type="submission" date="2016-10" db="EMBL/GenBank/DDBJ databases">
        <authorList>
            <person name="Varghese N."/>
            <person name="Submissions S."/>
        </authorList>
    </citation>
    <scope>NUCLEOTIDE SEQUENCE [LARGE SCALE GENOMIC DNA]</scope>
    <source>
        <strain evidence="4">CGMCC 4.3568</strain>
    </source>
</reference>
<keyword evidence="2" id="KW-0812">Transmembrane</keyword>
<dbReference type="Pfam" id="PF07332">
    <property type="entry name" value="Phage_holin_3_6"/>
    <property type="match status" value="1"/>
</dbReference>